<keyword evidence="8" id="KW-1185">Reference proteome</keyword>
<dbReference type="HAMAP" id="MF_01370">
    <property type="entry name" value="PSII_Psb28"/>
    <property type="match status" value="1"/>
</dbReference>
<name>A0ABU5RRX2_9CYAN</name>
<evidence type="ECO:0000256" key="3">
    <source>
        <dbReference type="ARBA" id="ARBA00023136"/>
    </source>
</evidence>
<dbReference type="Proteomes" id="UP001304461">
    <property type="component" value="Unassembled WGS sequence"/>
</dbReference>
<keyword evidence="3 5" id="KW-0472">Membrane</keyword>
<evidence type="ECO:0000256" key="2">
    <source>
        <dbReference type="ARBA" id="ARBA00022531"/>
    </source>
</evidence>
<dbReference type="PANTHER" id="PTHR34963">
    <property type="match status" value="1"/>
</dbReference>
<evidence type="ECO:0000256" key="5">
    <source>
        <dbReference type="HAMAP-Rule" id="MF_01370"/>
    </source>
</evidence>
<evidence type="ECO:0000256" key="1">
    <source>
        <dbReference type="ARBA" id="ARBA00004170"/>
    </source>
</evidence>
<dbReference type="RefSeq" id="WP_323304591.1">
    <property type="nucleotide sequence ID" value="NZ_JAYGHX010000002.1"/>
</dbReference>
<comment type="caution">
    <text evidence="7">The sequence shown here is derived from an EMBL/GenBank/DDBJ whole genome shotgun (WGS) entry which is preliminary data.</text>
</comment>
<accession>A0ABU5RRX2</accession>
<keyword evidence="4 5" id="KW-0604">Photosystem II</keyword>
<comment type="subcellular location">
    <subcellularLocation>
        <location evidence="5">Cellular thylakoid membrane</location>
        <topology evidence="5">Peripheral membrane protein</topology>
        <orientation evidence="5">Cytoplasmic side</orientation>
    </subcellularLocation>
    <subcellularLocation>
        <location evidence="1">Membrane</location>
        <topology evidence="1">Peripheral membrane protein</topology>
    </subcellularLocation>
</comment>
<evidence type="ECO:0000313" key="7">
    <source>
        <dbReference type="EMBL" id="MEA5390492.1"/>
    </source>
</evidence>
<evidence type="ECO:0000313" key="8">
    <source>
        <dbReference type="Proteomes" id="UP001304461"/>
    </source>
</evidence>
<protein>
    <recommendedName>
        <fullName evidence="5 6">Photosystem II reaction center Psb28 protein</fullName>
    </recommendedName>
    <alternativeName>
        <fullName evidence="5">Photosystem II 13 kDa protein</fullName>
    </alternativeName>
    <alternativeName>
        <fullName evidence="5">Photosystem II reaction center W protein</fullName>
    </alternativeName>
</protein>
<reference evidence="7 8" key="1">
    <citation type="submission" date="2023-12" db="EMBL/GenBank/DDBJ databases">
        <title>Baltic Sea Cyanobacteria.</title>
        <authorList>
            <person name="Delbaje E."/>
            <person name="Fewer D.P."/>
            <person name="Shishido T.K."/>
        </authorList>
    </citation>
    <scope>NUCLEOTIDE SEQUENCE [LARGE SCALE GENOMIC DNA]</scope>
    <source>
        <strain evidence="7 8">UHCC 0139</strain>
    </source>
</reference>
<dbReference type="NCBIfam" id="TIGR03047">
    <property type="entry name" value="PS_II_psb28"/>
    <property type="match status" value="1"/>
</dbReference>
<keyword evidence="2 5" id="KW-0602">Photosynthesis</keyword>
<gene>
    <name evidence="5 7" type="primary">psb28</name>
    <name evidence="7" type="ORF">VB738_04365</name>
</gene>
<keyword evidence="5" id="KW-0793">Thylakoid</keyword>
<comment type="subunit">
    <text evidence="5">Part of the photosystem II complex.</text>
</comment>
<evidence type="ECO:0000256" key="4">
    <source>
        <dbReference type="ARBA" id="ARBA00023276"/>
    </source>
</evidence>
<comment type="similarity">
    <text evidence="5 6">Belongs to the Psb28 family.</text>
</comment>
<dbReference type="Pfam" id="PF03912">
    <property type="entry name" value="Psb28"/>
    <property type="match status" value="1"/>
</dbReference>
<dbReference type="PANTHER" id="PTHR34963:SF2">
    <property type="entry name" value="PHOTOSYSTEM II REACTION CENTER PSB28 PROTEIN, CHLOROPLASTIC"/>
    <property type="match status" value="1"/>
</dbReference>
<sequence length="124" mass="13752">MAAAIQFFRGVDETVVPDIRLTRSRDGRTGQATFVFEEPEALAPQSVGDITGMFMLDEEGEMVTREVKARFVNGKASALEATYTWKSTADFERFMRFAQRYAEGHGLGFAGQGDESAEEAQEEV</sequence>
<evidence type="ECO:0000256" key="6">
    <source>
        <dbReference type="RuleBase" id="RU003509"/>
    </source>
</evidence>
<dbReference type="InterPro" id="IPR005610">
    <property type="entry name" value="PSII_Psb28_class-1"/>
</dbReference>
<dbReference type="EMBL" id="JAYGHX010000002">
    <property type="protein sequence ID" value="MEA5390492.1"/>
    <property type="molecule type" value="Genomic_DNA"/>
</dbReference>
<organism evidence="7 8">
    <name type="scientific">Cyanobium gracile UHCC 0139</name>
    <dbReference type="NCBI Taxonomy" id="3110308"/>
    <lineage>
        <taxon>Bacteria</taxon>
        <taxon>Bacillati</taxon>
        <taxon>Cyanobacteriota</taxon>
        <taxon>Cyanophyceae</taxon>
        <taxon>Synechococcales</taxon>
        <taxon>Prochlorococcaceae</taxon>
        <taxon>Cyanobium</taxon>
    </lineage>
</organism>
<dbReference type="Gene3D" id="2.40.30.220">
    <property type="entry name" value="Photosystem II Psb28"/>
    <property type="match status" value="1"/>
</dbReference>
<proteinExistence type="inferred from homology"/>
<dbReference type="InterPro" id="IPR038676">
    <property type="entry name" value="Psb28_c1_sf"/>
</dbReference>